<evidence type="ECO:0000256" key="1">
    <source>
        <dbReference type="SAM" id="Phobius"/>
    </source>
</evidence>
<reference evidence="3" key="2">
    <citation type="submission" date="2015-01" db="EMBL/GenBank/DDBJ databases">
        <title>Evolutionary Origins and Diversification of the Mycorrhizal Mutualists.</title>
        <authorList>
            <consortium name="DOE Joint Genome Institute"/>
            <consortium name="Mycorrhizal Genomics Consortium"/>
            <person name="Kohler A."/>
            <person name="Kuo A."/>
            <person name="Nagy L.G."/>
            <person name="Floudas D."/>
            <person name="Copeland A."/>
            <person name="Barry K.W."/>
            <person name="Cichocki N."/>
            <person name="Veneault-Fourrey C."/>
            <person name="LaButti K."/>
            <person name="Lindquist E.A."/>
            <person name="Lipzen A."/>
            <person name="Lundell T."/>
            <person name="Morin E."/>
            <person name="Murat C."/>
            <person name="Riley R."/>
            <person name="Ohm R."/>
            <person name="Sun H."/>
            <person name="Tunlid A."/>
            <person name="Henrissat B."/>
            <person name="Grigoriev I.V."/>
            <person name="Hibbett D.S."/>
            <person name="Martin F."/>
        </authorList>
    </citation>
    <scope>NUCLEOTIDE SEQUENCE [LARGE SCALE GENOMIC DNA]</scope>
    <source>
        <strain evidence="3">MUT 4182</strain>
    </source>
</reference>
<organism evidence="2 3">
    <name type="scientific">Tulasnella calospora MUT 4182</name>
    <dbReference type="NCBI Taxonomy" id="1051891"/>
    <lineage>
        <taxon>Eukaryota</taxon>
        <taxon>Fungi</taxon>
        <taxon>Dikarya</taxon>
        <taxon>Basidiomycota</taxon>
        <taxon>Agaricomycotina</taxon>
        <taxon>Agaricomycetes</taxon>
        <taxon>Cantharellales</taxon>
        <taxon>Tulasnellaceae</taxon>
        <taxon>Tulasnella</taxon>
    </lineage>
</organism>
<feature type="transmembrane region" description="Helical" evidence="1">
    <location>
        <begin position="128"/>
        <end position="147"/>
    </location>
</feature>
<proteinExistence type="predicted"/>
<evidence type="ECO:0000313" key="2">
    <source>
        <dbReference type="EMBL" id="KIO18328.1"/>
    </source>
</evidence>
<name>A0A0C3KAB4_9AGAM</name>
<dbReference type="PANTHER" id="PTHR28228">
    <property type="entry name" value="SECRETORY COMPONENT PROTEIN SHR3"/>
    <property type="match status" value="1"/>
</dbReference>
<dbReference type="AlphaFoldDB" id="A0A0C3KAB4"/>
<dbReference type="STRING" id="1051891.A0A0C3KAB4"/>
<keyword evidence="3" id="KW-1185">Reference proteome</keyword>
<dbReference type="HOGENOM" id="CLU_080510_0_1_1"/>
<dbReference type="SMART" id="SM00786">
    <property type="entry name" value="SHR3_chaperone"/>
    <property type="match status" value="1"/>
</dbReference>
<dbReference type="GO" id="GO:0005789">
    <property type="term" value="C:endoplasmic reticulum membrane"/>
    <property type="evidence" value="ECO:0007669"/>
    <property type="project" value="TreeGrafter"/>
</dbReference>
<gene>
    <name evidence="2" type="ORF">M407DRAFT_84080</name>
</gene>
<keyword evidence="1" id="KW-0472">Membrane</keyword>
<accession>A0A0C3KAB4</accession>
<dbReference type="GO" id="GO:0051082">
    <property type="term" value="F:unfolded protein binding"/>
    <property type="evidence" value="ECO:0007669"/>
    <property type="project" value="TreeGrafter"/>
</dbReference>
<dbReference type="Pfam" id="PF08229">
    <property type="entry name" value="SHR3_chaperone"/>
    <property type="match status" value="1"/>
</dbReference>
<feature type="transmembrane region" description="Helical" evidence="1">
    <location>
        <begin position="7"/>
        <end position="25"/>
    </location>
</feature>
<dbReference type="GO" id="GO:0006888">
    <property type="term" value="P:endoplasmic reticulum to Golgi vesicle-mediated transport"/>
    <property type="evidence" value="ECO:0007669"/>
    <property type="project" value="TreeGrafter"/>
</dbReference>
<protein>
    <recommendedName>
        <fullName evidence="4">Shr3 amino acid permease chaperone</fullName>
    </recommendedName>
</protein>
<reference evidence="2 3" key="1">
    <citation type="submission" date="2014-04" db="EMBL/GenBank/DDBJ databases">
        <authorList>
            <consortium name="DOE Joint Genome Institute"/>
            <person name="Kuo A."/>
            <person name="Girlanda M."/>
            <person name="Perotto S."/>
            <person name="Kohler A."/>
            <person name="Nagy L.G."/>
            <person name="Floudas D."/>
            <person name="Copeland A."/>
            <person name="Barry K.W."/>
            <person name="Cichocki N."/>
            <person name="Veneault-Fourrey C."/>
            <person name="LaButti K."/>
            <person name="Lindquist E.A."/>
            <person name="Lipzen A."/>
            <person name="Lundell T."/>
            <person name="Morin E."/>
            <person name="Murat C."/>
            <person name="Sun H."/>
            <person name="Tunlid A."/>
            <person name="Henrissat B."/>
            <person name="Grigoriev I.V."/>
            <person name="Hibbett D.S."/>
            <person name="Martin F."/>
            <person name="Nordberg H.P."/>
            <person name="Cantor M.N."/>
            <person name="Hua S.X."/>
        </authorList>
    </citation>
    <scope>NUCLEOTIDE SEQUENCE [LARGE SCALE GENOMIC DNA]</scope>
    <source>
        <strain evidence="2 3">MUT 4182</strain>
    </source>
</reference>
<keyword evidence="1" id="KW-1133">Transmembrane helix</keyword>
<dbReference type="PANTHER" id="PTHR28228:SF1">
    <property type="entry name" value="SECRETORY COMPONENT PROTEIN SHR3"/>
    <property type="match status" value="1"/>
</dbReference>
<feature type="transmembrane region" description="Helical" evidence="1">
    <location>
        <begin position="90"/>
        <end position="108"/>
    </location>
</feature>
<dbReference type="InterPro" id="IPR013248">
    <property type="entry name" value="Psh3/Shr3"/>
</dbReference>
<keyword evidence="1" id="KW-0812">Transmembrane</keyword>
<dbReference type="Proteomes" id="UP000054248">
    <property type="component" value="Unassembled WGS sequence"/>
</dbReference>
<feature type="transmembrane region" description="Helical" evidence="1">
    <location>
        <begin position="59"/>
        <end position="78"/>
    </location>
</feature>
<dbReference type="OrthoDB" id="5229808at2759"/>
<sequence length="180" mass="19795">MAYSHAFVLATTSFFLGVLFIAFNVDYRLLYLPSTPEAAQACIQFYTTFHNAPFAVKTLLHSLVGVDILALVTKLAVWDESAMFFDGSSLVAFMAAVILYLSVVVPGVKTIASPTQTETEAERIESLRVVGAANTMMIVCLAAVLLMQAGQEYARRYEQRELAKPQAAETQKEASEKKEQ</sequence>
<dbReference type="EMBL" id="KN823295">
    <property type="protein sequence ID" value="KIO18328.1"/>
    <property type="molecule type" value="Genomic_DNA"/>
</dbReference>
<evidence type="ECO:0008006" key="4">
    <source>
        <dbReference type="Google" id="ProtNLM"/>
    </source>
</evidence>
<evidence type="ECO:0000313" key="3">
    <source>
        <dbReference type="Proteomes" id="UP000054248"/>
    </source>
</evidence>